<dbReference type="PANTHER" id="PTHR43047">
    <property type="entry name" value="TWO-COMPONENT HISTIDINE PROTEIN KINASE"/>
    <property type="match status" value="1"/>
</dbReference>
<keyword evidence="4" id="KW-0597">Phosphoprotein</keyword>
<dbReference type="InterPro" id="IPR005467">
    <property type="entry name" value="His_kinase_dom"/>
</dbReference>
<evidence type="ECO:0000256" key="4">
    <source>
        <dbReference type="ARBA" id="ARBA00022553"/>
    </source>
</evidence>
<comment type="catalytic activity">
    <reaction evidence="1">
        <text>ATP + protein L-histidine = ADP + protein N-phospho-L-histidine.</text>
        <dbReference type="EC" id="2.7.13.3"/>
    </reaction>
</comment>
<dbReference type="InterPro" id="IPR000014">
    <property type="entry name" value="PAS"/>
</dbReference>
<keyword evidence="10 12" id="KW-0472">Membrane</keyword>
<dbReference type="EC" id="2.7.13.3" evidence="3"/>
<dbReference type="PRINTS" id="PR00344">
    <property type="entry name" value="BCTRLSENSOR"/>
</dbReference>
<dbReference type="GO" id="GO:0000155">
    <property type="term" value="F:phosphorelay sensor kinase activity"/>
    <property type="evidence" value="ECO:0007669"/>
    <property type="project" value="InterPro"/>
</dbReference>
<keyword evidence="12" id="KW-0812">Transmembrane</keyword>
<evidence type="ECO:0000256" key="1">
    <source>
        <dbReference type="ARBA" id="ARBA00000085"/>
    </source>
</evidence>
<evidence type="ECO:0000256" key="2">
    <source>
        <dbReference type="ARBA" id="ARBA00004370"/>
    </source>
</evidence>
<comment type="subcellular location">
    <subcellularLocation>
        <location evidence="2">Membrane</location>
    </subcellularLocation>
</comment>
<dbReference type="InterPro" id="IPR001610">
    <property type="entry name" value="PAC"/>
</dbReference>
<dbReference type="Gene3D" id="1.10.287.130">
    <property type="match status" value="1"/>
</dbReference>
<feature type="domain" description="PAS" evidence="14">
    <location>
        <begin position="616"/>
        <end position="662"/>
    </location>
</feature>
<dbReference type="InterPro" id="IPR003594">
    <property type="entry name" value="HATPase_dom"/>
</dbReference>
<sequence>MAVTSAVAIWLALDQYHTNALSKIYEEDFTARLHDQAQRDRMRFNDAVRQQYQTSHLIADTAKMQQTIQVLIANSGNWNDAEASFDLPDGNDASWLPDRAILRNTHIPDFLLLLDPQLRVRKRFSPYHATLPDVYIRPSQLLIEKSLHQTLMSEQAGVPSLISTAKVFGPTGDLLGYVMAISEINSELLLASQKTFLATDNIVVIALGRPEVVIASSDEAQIKLGTPMAQLSERFIVTGNTFFDYGSSEIQTNFLSLIPRARFKALMEPVISQDRQQRALLAALLIGLLILTLTYLMRRIGVLTTKVALFSEHLFGRSAPSQVSDGDELHKMEQQFNHLTQEIIASRDALKEQTRLKVEAILQRAQAETDFERLNILMAVTDALGVGVLKIVNQETIAKTAVMQRFLDDCGGAKTFLQATPGVDLEVEDAHHNQRTFEIIRADTIGKDLMLVTDVTERRQQDRVIHDLALFPQQNPSPVIRISKKGTLLNANPASQSLMEDWNVAEGDLVPAHIRKVVLRTLDDHENFHQDVVIGESIFTIVFSPSPDGEYVNGYGMDITSLKVAEMALKNANDVLEQRVNNRTREMKRSESNLKNAQRIAHLGSWSHNLQTGDSYWSEEHYRILGLVPDSVPPSLETFFDTVHPDDLSYVESSIREAMADLHDYVLEYRVVHPNGAIRMIEELGQVTTDSFGRLLELSGSLLDITERKKVETELRIAKEHAEMASRAKSSFLANMSHELRTPLNAIIGFSDLMTNEILGPVSNPQYMSYLKDIHDSGQHLLSVINDVLDVSKIEAGKFTIDTQDVHLSELLEKAYRFTAGQAQAAGVRLKMDFDDNLPLIKADPRKSLQLLLNILSNATKFTPEGGTITVETTLEITHVRVKVTDTGIGMTPREVARALQPFEQIDTRLERRYEGTGLGLYLSKMFAKHGNGNLEISSIKGKGTIISITFPLADLHIHKPLTPPQIPHDVESNHS</sequence>
<evidence type="ECO:0000259" key="13">
    <source>
        <dbReference type="PROSITE" id="PS50109"/>
    </source>
</evidence>
<keyword evidence="8" id="KW-0067">ATP-binding</keyword>
<dbReference type="SUPFAM" id="SSF47384">
    <property type="entry name" value="Homodimeric domain of signal transducing histidine kinase"/>
    <property type="match status" value="1"/>
</dbReference>
<keyword evidence="6" id="KW-0547">Nucleotide-binding</keyword>
<dbReference type="Gene3D" id="3.30.450.20">
    <property type="entry name" value="PAS domain"/>
    <property type="match status" value="1"/>
</dbReference>
<evidence type="ECO:0000256" key="6">
    <source>
        <dbReference type="ARBA" id="ARBA00022741"/>
    </source>
</evidence>
<dbReference type="GO" id="GO:0005524">
    <property type="term" value="F:ATP binding"/>
    <property type="evidence" value="ECO:0007669"/>
    <property type="project" value="UniProtKB-KW"/>
</dbReference>
<evidence type="ECO:0000256" key="9">
    <source>
        <dbReference type="ARBA" id="ARBA00023012"/>
    </source>
</evidence>
<evidence type="ECO:0000313" key="17">
    <source>
        <dbReference type="Proteomes" id="UP000095347"/>
    </source>
</evidence>
<dbReference type="InterPro" id="IPR013655">
    <property type="entry name" value="PAS_fold_3"/>
</dbReference>
<dbReference type="Pfam" id="PF08447">
    <property type="entry name" value="PAS_3"/>
    <property type="match status" value="1"/>
</dbReference>
<dbReference type="Gene3D" id="3.30.565.10">
    <property type="entry name" value="Histidine kinase-like ATPase, C-terminal domain"/>
    <property type="match status" value="1"/>
</dbReference>
<dbReference type="SUPFAM" id="SSF55874">
    <property type="entry name" value="ATPase domain of HSP90 chaperone/DNA topoisomerase II/histidine kinase"/>
    <property type="match status" value="1"/>
</dbReference>
<name>A0A1E5Q7H7_9PROT</name>
<dbReference type="InterPro" id="IPR036890">
    <property type="entry name" value="HATPase_C_sf"/>
</dbReference>
<evidence type="ECO:0000256" key="11">
    <source>
        <dbReference type="SAM" id="Coils"/>
    </source>
</evidence>
<keyword evidence="12" id="KW-1133">Transmembrane helix</keyword>
<dbReference type="InterPro" id="IPR000700">
    <property type="entry name" value="PAS-assoc_C"/>
</dbReference>
<dbReference type="PROSITE" id="PS50113">
    <property type="entry name" value="PAC"/>
    <property type="match status" value="1"/>
</dbReference>
<evidence type="ECO:0000259" key="15">
    <source>
        <dbReference type="PROSITE" id="PS50113"/>
    </source>
</evidence>
<protein>
    <recommendedName>
        <fullName evidence="3">histidine kinase</fullName>
        <ecNumber evidence="3">2.7.13.3</ecNumber>
    </recommendedName>
</protein>
<gene>
    <name evidence="16" type="ORF">BEN30_11150</name>
</gene>
<feature type="domain" description="PAC" evidence="15">
    <location>
        <begin position="665"/>
        <end position="717"/>
    </location>
</feature>
<evidence type="ECO:0000256" key="5">
    <source>
        <dbReference type="ARBA" id="ARBA00022679"/>
    </source>
</evidence>
<dbReference type="InterPro" id="IPR003661">
    <property type="entry name" value="HisK_dim/P_dom"/>
</dbReference>
<dbReference type="PANTHER" id="PTHR43047:SF72">
    <property type="entry name" value="OSMOSENSING HISTIDINE PROTEIN KINASE SLN1"/>
    <property type="match status" value="1"/>
</dbReference>
<dbReference type="GO" id="GO:0009927">
    <property type="term" value="F:histidine phosphotransfer kinase activity"/>
    <property type="evidence" value="ECO:0007669"/>
    <property type="project" value="TreeGrafter"/>
</dbReference>
<evidence type="ECO:0000313" key="16">
    <source>
        <dbReference type="EMBL" id="OEJ66940.1"/>
    </source>
</evidence>
<keyword evidence="17" id="KW-1185">Reference proteome</keyword>
<dbReference type="FunFam" id="1.10.287.130:FF:000038">
    <property type="entry name" value="Sensory transduction histidine kinase"/>
    <property type="match status" value="1"/>
</dbReference>
<dbReference type="AlphaFoldDB" id="A0A1E5Q7H7"/>
<dbReference type="CDD" id="cd00130">
    <property type="entry name" value="PAS"/>
    <property type="match status" value="1"/>
</dbReference>
<dbReference type="GO" id="GO:0005886">
    <property type="term" value="C:plasma membrane"/>
    <property type="evidence" value="ECO:0007669"/>
    <property type="project" value="TreeGrafter"/>
</dbReference>
<feature type="domain" description="Histidine kinase" evidence="13">
    <location>
        <begin position="735"/>
        <end position="955"/>
    </location>
</feature>
<keyword evidence="11" id="KW-0175">Coiled coil</keyword>
<keyword evidence="5" id="KW-0808">Transferase</keyword>
<feature type="coiled-coil region" evidence="11">
    <location>
        <begin position="573"/>
        <end position="600"/>
    </location>
</feature>
<evidence type="ECO:0000256" key="12">
    <source>
        <dbReference type="SAM" id="Phobius"/>
    </source>
</evidence>
<evidence type="ECO:0000256" key="7">
    <source>
        <dbReference type="ARBA" id="ARBA00022777"/>
    </source>
</evidence>
<dbReference type="SMART" id="SM00387">
    <property type="entry name" value="HATPase_c"/>
    <property type="match status" value="1"/>
</dbReference>
<dbReference type="RefSeq" id="WP_069958146.1">
    <property type="nucleotide sequence ID" value="NZ_MCGG01000027.1"/>
</dbReference>
<dbReference type="OrthoDB" id="1931120at2"/>
<organism evidence="16 17">
    <name type="scientific">Magnetovibrio blakemorei</name>
    <dbReference type="NCBI Taxonomy" id="28181"/>
    <lineage>
        <taxon>Bacteria</taxon>
        <taxon>Pseudomonadati</taxon>
        <taxon>Pseudomonadota</taxon>
        <taxon>Alphaproteobacteria</taxon>
        <taxon>Rhodospirillales</taxon>
        <taxon>Magnetovibrionaceae</taxon>
        <taxon>Magnetovibrio</taxon>
    </lineage>
</organism>
<dbReference type="PROSITE" id="PS50112">
    <property type="entry name" value="PAS"/>
    <property type="match status" value="1"/>
</dbReference>
<dbReference type="Pfam" id="PF00512">
    <property type="entry name" value="HisKA"/>
    <property type="match status" value="1"/>
</dbReference>
<accession>A0A1E5Q7H7</accession>
<dbReference type="SMART" id="SM00086">
    <property type="entry name" value="PAC"/>
    <property type="match status" value="1"/>
</dbReference>
<reference evidence="17" key="1">
    <citation type="submission" date="2016-07" db="EMBL/GenBank/DDBJ databases">
        <authorList>
            <person name="Florea S."/>
            <person name="Webb J.S."/>
            <person name="Jaromczyk J."/>
            <person name="Schardl C.L."/>
        </authorList>
    </citation>
    <scope>NUCLEOTIDE SEQUENCE [LARGE SCALE GENOMIC DNA]</scope>
    <source>
        <strain evidence="17">MV-1</strain>
    </source>
</reference>
<proteinExistence type="predicted"/>
<dbReference type="SUPFAM" id="SSF55785">
    <property type="entry name" value="PYP-like sensor domain (PAS domain)"/>
    <property type="match status" value="1"/>
</dbReference>
<dbReference type="STRING" id="28181.BEN30_11150"/>
<dbReference type="Proteomes" id="UP000095347">
    <property type="component" value="Unassembled WGS sequence"/>
</dbReference>
<evidence type="ECO:0000256" key="3">
    <source>
        <dbReference type="ARBA" id="ARBA00012438"/>
    </source>
</evidence>
<dbReference type="SMART" id="SM00388">
    <property type="entry name" value="HisKA"/>
    <property type="match status" value="1"/>
</dbReference>
<dbReference type="InterPro" id="IPR004358">
    <property type="entry name" value="Sig_transdc_His_kin-like_C"/>
</dbReference>
<dbReference type="PROSITE" id="PS50109">
    <property type="entry name" value="HIS_KIN"/>
    <property type="match status" value="1"/>
</dbReference>
<evidence type="ECO:0000259" key="14">
    <source>
        <dbReference type="PROSITE" id="PS50112"/>
    </source>
</evidence>
<keyword evidence="9" id="KW-0902">Two-component regulatory system</keyword>
<dbReference type="Pfam" id="PF02518">
    <property type="entry name" value="HATPase_c"/>
    <property type="match status" value="1"/>
</dbReference>
<dbReference type="EMBL" id="MCGG01000027">
    <property type="protein sequence ID" value="OEJ66940.1"/>
    <property type="molecule type" value="Genomic_DNA"/>
</dbReference>
<evidence type="ECO:0000256" key="10">
    <source>
        <dbReference type="ARBA" id="ARBA00023136"/>
    </source>
</evidence>
<dbReference type="Gene3D" id="2.10.70.100">
    <property type="match status" value="1"/>
</dbReference>
<dbReference type="CDD" id="cd00082">
    <property type="entry name" value="HisKA"/>
    <property type="match status" value="1"/>
</dbReference>
<keyword evidence="7" id="KW-0418">Kinase</keyword>
<dbReference type="InterPro" id="IPR036097">
    <property type="entry name" value="HisK_dim/P_sf"/>
</dbReference>
<dbReference type="InterPro" id="IPR035965">
    <property type="entry name" value="PAS-like_dom_sf"/>
</dbReference>
<comment type="caution">
    <text evidence="16">The sequence shown here is derived from an EMBL/GenBank/DDBJ whole genome shotgun (WGS) entry which is preliminary data.</text>
</comment>
<feature type="transmembrane region" description="Helical" evidence="12">
    <location>
        <begin position="279"/>
        <end position="297"/>
    </location>
</feature>
<evidence type="ECO:0000256" key="8">
    <source>
        <dbReference type="ARBA" id="ARBA00022840"/>
    </source>
</evidence>